<protein>
    <submittedName>
        <fullName evidence="2">IS200/IS605 family transposase</fullName>
    </submittedName>
</protein>
<dbReference type="NCBIfam" id="NF033573">
    <property type="entry name" value="transpos_IS200"/>
    <property type="match status" value="1"/>
</dbReference>
<dbReference type="GO" id="GO:0003677">
    <property type="term" value="F:DNA binding"/>
    <property type="evidence" value="ECO:0007669"/>
    <property type="project" value="InterPro"/>
</dbReference>
<sequence length="141" mass="16544">MQPNKGYRNVYSLKFHLVLVTKDHCKVINSEMLARLREIMTATCQKWRCQLEDFYGDESHVYLLIDFPPEVQLSKLVNNLKTVSSRLIRKEFKACIDSFCKDAFWHGTYYIASCNGMTIEQLKDYVEQQSWLSDKSLSPHP</sequence>
<name>A0A1U7HAB3_9CYAN</name>
<proteinExistence type="predicted"/>
<dbReference type="Gene3D" id="3.30.70.1290">
    <property type="entry name" value="Transposase IS200-like"/>
    <property type="match status" value="1"/>
</dbReference>
<dbReference type="Proteomes" id="UP000186868">
    <property type="component" value="Unassembled WGS sequence"/>
</dbReference>
<dbReference type="STRING" id="1921803.NIES593_18330"/>
<dbReference type="PANTHER" id="PTHR33360:SF2">
    <property type="entry name" value="TRANSPOSASE FOR INSERTION SEQUENCE ELEMENT IS200"/>
    <property type="match status" value="1"/>
</dbReference>
<dbReference type="EMBL" id="MRCB01000029">
    <property type="protein sequence ID" value="OKH20478.1"/>
    <property type="molecule type" value="Genomic_DNA"/>
</dbReference>
<gene>
    <name evidence="2" type="ORF">NIES593_18330</name>
</gene>
<comment type="caution">
    <text evidence="2">The sequence shown here is derived from an EMBL/GenBank/DDBJ whole genome shotgun (WGS) entry which is preliminary data.</text>
</comment>
<dbReference type="GO" id="GO:0006313">
    <property type="term" value="P:DNA transposition"/>
    <property type="evidence" value="ECO:0007669"/>
    <property type="project" value="InterPro"/>
</dbReference>
<feature type="domain" description="Transposase IS200-like" evidence="1">
    <location>
        <begin position="10"/>
        <end position="129"/>
    </location>
</feature>
<evidence type="ECO:0000313" key="3">
    <source>
        <dbReference type="Proteomes" id="UP000186868"/>
    </source>
</evidence>
<dbReference type="SUPFAM" id="SSF143422">
    <property type="entry name" value="Transposase IS200-like"/>
    <property type="match status" value="1"/>
</dbReference>
<evidence type="ECO:0000313" key="2">
    <source>
        <dbReference type="EMBL" id="OKH20478.1"/>
    </source>
</evidence>
<accession>A0A1U7HAB3</accession>
<dbReference type="AlphaFoldDB" id="A0A1U7HAB3"/>
<organism evidence="2 3">
    <name type="scientific">Hydrococcus rivularis NIES-593</name>
    <dbReference type="NCBI Taxonomy" id="1921803"/>
    <lineage>
        <taxon>Bacteria</taxon>
        <taxon>Bacillati</taxon>
        <taxon>Cyanobacteriota</taxon>
        <taxon>Cyanophyceae</taxon>
        <taxon>Pleurocapsales</taxon>
        <taxon>Hydrococcaceae</taxon>
        <taxon>Hydrococcus</taxon>
    </lineage>
</organism>
<dbReference type="RefSeq" id="WP_073600960.1">
    <property type="nucleotide sequence ID" value="NZ_MRCB01000029.1"/>
</dbReference>
<dbReference type="PANTHER" id="PTHR33360">
    <property type="entry name" value="TRANSPOSASE FOR INSERTION SEQUENCE ELEMENT IS200"/>
    <property type="match status" value="1"/>
</dbReference>
<reference evidence="2 3" key="1">
    <citation type="submission" date="2016-11" db="EMBL/GenBank/DDBJ databases">
        <title>Draft Genome Sequences of Nine Cyanobacterial Strains from Diverse Habitats.</title>
        <authorList>
            <person name="Zhu T."/>
            <person name="Hou S."/>
            <person name="Lu X."/>
            <person name="Hess W.R."/>
        </authorList>
    </citation>
    <scope>NUCLEOTIDE SEQUENCE [LARGE SCALE GENOMIC DNA]</scope>
    <source>
        <strain evidence="2 3">NIES-593</strain>
    </source>
</reference>
<dbReference type="GO" id="GO:0004803">
    <property type="term" value="F:transposase activity"/>
    <property type="evidence" value="ECO:0007669"/>
    <property type="project" value="InterPro"/>
</dbReference>
<evidence type="ECO:0000259" key="1">
    <source>
        <dbReference type="SMART" id="SM01321"/>
    </source>
</evidence>
<keyword evidence="3" id="KW-1185">Reference proteome</keyword>
<dbReference type="InterPro" id="IPR002686">
    <property type="entry name" value="Transposase_17"/>
</dbReference>
<dbReference type="InterPro" id="IPR036515">
    <property type="entry name" value="Transposase_17_sf"/>
</dbReference>
<dbReference type="SMART" id="SM01321">
    <property type="entry name" value="Y1_Tnp"/>
    <property type="match status" value="1"/>
</dbReference>
<dbReference type="Pfam" id="PF01797">
    <property type="entry name" value="Y1_Tnp"/>
    <property type="match status" value="1"/>
</dbReference>
<dbReference type="OrthoDB" id="9798161at2"/>